<accession>A0A3N4KJI2</accession>
<evidence type="ECO:0000256" key="1">
    <source>
        <dbReference type="SAM" id="MobiDB-lite"/>
    </source>
</evidence>
<gene>
    <name evidence="2" type="ORF">P167DRAFT_576060</name>
</gene>
<evidence type="ECO:0000313" key="3">
    <source>
        <dbReference type="Proteomes" id="UP000277580"/>
    </source>
</evidence>
<reference evidence="2 3" key="1">
    <citation type="journal article" date="2018" name="Nat. Ecol. Evol.">
        <title>Pezizomycetes genomes reveal the molecular basis of ectomycorrhizal truffle lifestyle.</title>
        <authorList>
            <person name="Murat C."/>
            <person name="Payen T."/>
            <person name="Noel B."/>
            <person name="Kuo A."/>
            <person name="Morin E."/>
            <person name="Chen J."/>
            <person name="Kohler A."/>
            <person name="Krizsan K."/>
            <person name="Balestrini R."/>
            <person name="Da Silva C."/>
            <person name="Montanini B."/>
            <person name="Hainaut M."/>
            <person name="Levati E."/>
            <person name="Barry K.W."/>
            <person name="Belfiori B."/>
            <person name="Cichocki N."/>
            <person name="Clum A."/>
            <person name="Dockter R.B."/>
            <person name="Fauchery L."/>
            <person name="Guy J."/>
            <person name="Iotti M."/>
            <person name="Le Tacon F."/>
            <person name="Lindquist E.A."/>
            <person name="Lipzen A."/>
            <person name="Malagnac F."/>
            <person name="Mello A."/>
            <person name="Molinier V."/>
            <person name="Miyauchi S."/>
            <person name="Poulain J."/>
            <person name="Riccioni C."/>
            <person name="Rubini A."/>
            <person name="Sitrit Y."/>
            <person name="Splivallo R."/>
            <person name="Traeger S."/>
            <person name="Wang M."/>
            <person name="Zifcakova L."/>
            <person name="Wipf D."/>
            <person name="Zambonelli A."/>
            <person name="Paolocci F."/>
            <person name="Nowrousian M."/>
            <person name="Ottonello S."/>
            <person name="Baldrian P."/>
            <person name="Spatafora J.W."/>
            <person name="Henrissat B."/>
            <person name="Nagy L.G."/>
            <person name="Aury J.M."/>
            <person name="Wincker P."/>
            <person name="Grigoriev I.V."/>
            <person name="Bonfante P."/>
            <person name="Martin F.M."/>
        </authorList>
    </citation>
    <scope>NUCLEOTIDE SEQUENCE [LARGE SCALE GENOMIC DNA]</scope>
    <source>
        <strain evidence="2 3">CCBAS932</strain>
    </source>
</reference>
<name>A0A3N4KJI2_9PEZI</name>
<dbReference type="AlphaFoldDB" id="A0A3N4KJI2"/>
<protein>
    <submittedName>
        <fullName evidence="2">Uncharacterized protein</fullName>
    </submittedName>
</protein>
<dbReference type="EMBL" id="ML119141">
    <property type="protein sequence ID" value="RPB10727.1"/>
    <property type="molecule type" value="Genomic_DNA"/>
</dbReference>
<sequence>MTNPADENAMNGAESSTTGALPSGTIHRNARAGSTRLIPSDMLPVRVWNFHAPGFGEFYRAPIPAAVPPKVLVATAAALPAATPAATLVVANAAIQAASPSRNAAGQKHPLVDSDSSDEPPRTRVRVSGGEPLCISEELDDESDWSTCSSAESEDEPRPVTEYMPADRYSWAANILNQLMYAEFANSAEMGAF</sequence>
<proteinExistence type="predicted"/>
<feature type="region of interest" description="Disordered" evidence="1">
    <location>
        <begin position="1"/>
        <end position="27"/>
    </location>
</feature>
<dbReference type="InParanoid" id="A0A3N4KJI2"/>
<dbReference type="Proteomes" id="UP000277580">
    <property type="component" value="Unassembled WGS sequence"/>
</dbReference>
<evidence type="ECO:0000313" key="2">
    <source>
        <dbReference type="EMBL" id="RPB10727.1"/>
    </source>
</evidence>
<organism evidence="2 3">
    <name type="scientific">Morchella conica CCBAS932</name>
    <dbReference type="NCBI Taxonomy" id="1392247"/>
    <lineage>
        <taxon>Eukaryota</taxon>
        <taxon>Fungi</taxon>
        <taxon>Dikarya</taxon>
        <taxon>Ascomycota</taxon>
        <taxon>Pezizomycotina</taxon>
        <taxon>Pezizomycetes</taxon>
        <taxon>Pezizales</taxon>
        <taxon>Morchellaceae</taxon>
        <taxon>Morchella</taxon>
    </lineage>
</organism>
<feature type="region of interest" description="Disordered" evidence="1">
    <location>
        <begin position="99"/>
        <end position="160"/>
    </location>
</feature>
<keyword evidence="3" id="KW-1185">Reference proteome</keyword>